<dbReference type="AlphaFoldDB" id="E6MGQ8"/>
<keyword evidence="9" id="KW-1185">Reference proteome</keyword>
<evidence type="ECO:0000259" key="7">
    <source>
        <dbReference type="Pfam" id="PF00155"/>
    </source>
</evidence>
<dbReference type="PROSITE" id="PS00105">
    <property type="entry name" value="AA_TRANSFER_CLASS_1"/>
    <property type="match status" value="1"/>
</dbReference>
<name>E6MGQ8_9FIRM</name>
<proteinExistence type="inferred from homology"/>
<keyword evidence="3 6" id="KW-0032">Aminotransferase</keyword>
<keyword evidence="4 6" id="KW-0808">Transferase</keyword>
<feature type="domain" description="Aminotransferase class I/classII large" evidence="7">
    <location>
        <begin position="35"/>
        <end position="391"/>
    </location>
</feature>
<dbReference type="InterPro" id="IPR004838">
    <property type="entry name" value="NHTrfase_class1_PyrdxlP-BS"/>
</dbReference>
<dbReference type="SUPFAM" id="SSF53383">
    <property type="entry name" value="PLP-dependent transferases"/>
    <property type="match status" value="1"/>
</dbReference>
<gene>
    <name evidence="8" type="ORF">HMP0721_1191</name>
</gene>
<dbReference type="RefSeq" id="WP_006598615.1">
    <property type="nucleotide sequence ID" value="NZ_GL622359.1"/>
</dbReference>
<dbReference type="InterPro" id="IPR015422">
    <property type="entry name" value="PyrdxlP-dep_Trfase_small"/>
</dbReference>
<dbReference type="Gene3D" id="3.90.1150.10">
    <property type="entry name" value="Aspartate Aminotransferase, domain 1"/>
    <property type="match status" value="1"/>
</dbReference>
<comment type="similarity">
    <text evidence="2 6">Belongs to the class-I pyridoxal-phosphate-dependent aminotransferase family.</text>
</comment>
<comment type="cofactor">
    <cofactor evidence="1 6">
        <name>pyridoxal 5'-phosphate</name>
        <dbReference type="ChEBI" id="CHEBI:597326"/>
    </cofactor>
</comment>
<keyword evidence="5" id="KW-0663">Pyridoxal phosphate</keyword>
<dbReference type="HOGENOM" id="CLU_017584_4_3_9"/>
<dbReference type="InterPro" id="IPR015421">
    <property type="entry name" value="PyrdxlP-dep_Trfase_major"/>
</dbReference>
<dbReference type="EC" id="2.6.1.-" evidence="6"/>
<organism evidence="8 9">
    <name type="scientific">Pseudoramibacter alactolyticus ATCC 23263</name>
    <dbReference type="NCBI Taxonomy" id="887929"/>
    <lineage>
        <taxon>Bacteria</taxon>
        <taxon>Bacillati</taxon>
        <taxon>Bacillota</taxon>
        <taxon>Clostridia</taxon>
        <taxon>Eubacteriales</taxon>
        <taxon>Eubacteriaceae</taxon>
        <taxon>Pseudoramibacter</taxon>
    </lineage>
</organism>
<dbReference type="OrthoDB" id="9802328at2"/>
<dbReference type="PANTHER" id="PTHR46383">
    <property type="entry name" value="ASPARTATE AMINOTRANSFERASE"/>
    <property type="match status" value="1"/>
</dbReference>
<evidence type="ECO:0000313" key="8">
    <source>
        <dbReference type="EMBL" id="EFV01798.1"/>
    </source>
</evidence>
<dbReference type="eggNOG" id="COG0436">
    <property type="taxonomic scope" value="Bacteria"/>
</dbReference>
<evidence type="ECO:0000256" key="3">
    <source>
        <dbReference type="ARBA" id="ARBA00022576"/>
    </source>
</evidence>
<dbReference type="Gene3D" id="3.40.640.10">
    <property type="entry name" value="Type I PLP-dependent aspartate aminotransferase-like (Major domain)"/>
    <property type="match status" value="1"/>
</dbReference>
<dbReference type="InterPro" id="IPR004839">
    <property type="entry name" value="Aminotransferase_I/II_large"/>
</dbReference>
<evidence type="ECO:0000256" key="4">
    <source>
        <dbReference type="ARBA" id="ARBA00022679"/>
    </source>
</evidence>
<dbReference type="GO" id="GO:0008483">
    <property type="term" value="F:transaminase activity"/>
    <property type="evidence" value="ECO:0007669"/>
    <property type="project" value="UniProtKB-KW"/>
</dbReference>
<evidence type="ECO:0000256" key="2">
    <source>
        <dbReference type="ARBA" id="ARBA00007441"/>
    </source>
</evidence>
<evidence type="ECO:0000256" key="6">
    <source>
        <dbReference type="RuleBase" id="RU000481"/>
    </source>
</evidence>
<reference evidence="8 9" key="1">
    <citation type="submission" date="2010-12" db="EMBL/GenBank/DDBJ databases">
        <authorList>
            <person name="Muzny D."/>
            <person name="Qin X."/>
            <person name="Deng J."/>
            <person name="Jiang H."/>
            <person name="Liu Y."/>
            <person name="Qu J."/>
            <person name="Song X.-Z."/>
            <person name="Zhang L."/>
            <person name="Thornton R."/>
            <person name="Coyle M."/>
            <person name="Francisco L."/>
            <person name="Jackson L."/>
            <person name="Javaid M."/>
            <person name="Korchina V."/>
            <person name="Kovar C."/>
            <person name="Mata R."/>
            <person name="Mathew T."/>
            <person name="Ngo R."/>
            <person name="Nguyen L."/>
            <person name="Nguyen N."/>
            <person name="Okwuonu G."/>
            <person name="Ongeri F."/>
            <person name="Pham C."/>
            <person name="Simmons D."/>
            <person name="Wilczek-Boney K."/>
            <person name="Hale W."/>
            <person name="Jakkamsetti A."/>
            <person name="Pham P."/>
            <person name="Ruth R."/>
            <person name="San Lucas F."/>
            <person name="Warren J."/>
            <person name="Zhang J."/>
            <person name="Zhao Z."/>
            <person name="Zhou C."/>
            <person name="Zhu D."/>
            <person name="Lee S."/>
            <person name="Bess C."/>
            <person name="Blankenburg K."/>
            <person name="Forbes L."/>
            <person name="Fu Q."/>
            <person name="Gubbala S."/>
            <person name="Hirani K."/>
            <person name="Jayaseelan J.C."/>
            <person name="Lara F."/>
            <person name="Munidasa M."/>
            <person name="Palculict T."/>
            <person name="Patil S."/>
            <person name="Pu L.-L."/>
            <person name="Saada N."/>
            <person name="Tang L."/>
            <person name="Weissenberger G."/>
            <person name="Zhu Y."/>
            <person name="Hemphill L."/>
            <person name="Shang Y."/>
            <person name="Youmans B."/>
            <person name="Ayvaz T."/>
            <person name="Ross M."/>
            <person name="Santibanez J."/>
            <person name="Aqrawi P."/>
            <person name="Gross S."/>
            <person name="Joshi V."/>
            <person name="Fowler G."/>
            <person name="Nazareth L."/>
            <person name="Reid J."/>
            <person name="Worley K."/>
            <person name="Petrosino J."/>
            <person name="Highlander S."/>
            <person name="Gibbs R."/>
        </authorList>
    </citation>
    <scope>NUCLEOTIDE SEQUENCE [LARGE SCALE GENOMIC DNA]</scope>
    <source>
        <strain evidence="8 9">ATCC 23263</strain>
    </source>
</reference>
<protein>
    <recommendedName>
        <fullName evidence="6">Aminotransferase</fullName>
        <ecNumber evidence="6">2.6.1.-</ecNumber>
    </recommendedName>
</protein>
<dbReference type="Pfam" id="PF00155">
    <property type="entry name" value="Aminotran_1_2"/>
    <property type="match status" value="1"/>
</dbReference>
<dbReference type="STRING" id="887929.HMP0721_1191"/>
<dbReference type="InterPro" id="IPR015424">
    <property type="entry name" value="PyrdxlP-dep_Trfase"/>
</dbReference>
<dbReference type="PANTHER" id="PTHR46383:SF1">
    <property type="entry name" value="ASPARTATE AMINOTRANSFERASE"/>
    <property type="match status" value="1"/>
</dbReference>
<comment type="caution">
    <text evidence="8">The sequence shown here is derived from an EMBL/GenBank/DDBJ whole genome shotgun (WGS) entry which is preliminary data.</text>
</comment>
<sequence length="402" mass="42734">MTTRLKCSEKIDRCSDSLTLALAEKAAALTDAGADVVRFGTGEPDFDTPAYIGDGAKAAIDAGYTKYDAVAGVYALREAICDKLEGENHLHYTPANIVVTSGAKSALAVSLQTLLDPGDEVIIPRPYWVSYTEMVKLAGGVPVIVDTDPADGFKMTAQALAAAVTGRTKVVMLNTPVNPTGQVYRKEELTALAEVIVAEDLVVISDEIYEAFVYDPDAAAVSIAALGEAIKARTIVVNGFSKTFAMTGWRLGWAAAPAWIAAGMNKIQGHTLSHPSTISQHAGIAALRGRAGRIAPMIAEYAARRKTMTARLDALGLSYLPPDGTFYIFVDVRPLLADPATPFETATAFSMQLLEAKQVVTIPGEAFGADGFVRFAYTVDRATIDKGFDRIEAFLNGFAAGR</sequence>
<dbReference type="FunFam" id="3.40.640.10:FF:000033">
    <property type="entry name" value="Aspartate aminotransferase"/>
    <property type="match status" value="1"/>
</dbReference>
<dbReference type="GO" id="GO:0006520">
    <property type="term" value="P:amino acid metabolic process"/>
    <property type="evidence" value="ECO:0007669"/>
    <property type="project" value="InterPro"/>
</dbReference>
<dbReference type="GO" id="GO:0030170">
    <property type="term" value="F:pyridoxal phosphate binding"/>
    <property type="evidence" value="ECO:0007669"/>
    <property type="project" value="InterPro"/>
</dbReference>
<evidence type="ECO:0000256" key="5">
    <source>
        <dbReference type="ARBA" id="ARBA00022898"/>
    </source>
</evidence>
<dbReference type="InterPro" id="IPR050596">
    <property type="entry name" value="AspAT/PAT-like"/>
</dbReference>
<evidence type="ECO:0000313" key="9">
    <source>
        <dbReference type="Proteomes" id="UP000004754"/>
    </source>
</evidence>
<dbReference type="EMBL" id="AEQN01000016">
    <property type="protein sequence ID" value="EFV01798.1"/>
    <property type="molecule type" value="Genomic_DNA"/>
</dbReference>
<dbReference type="Proteomes" id="UP000004754">
    <property type="component" value="Unassembled WGS sequence"/>
</dbReference>
<dbReference type="CDD" id="cd00609">
    <property type="entry name" value="AAT_like"/>
    <property type="match status" value="1"/>
</dbReference>
<accession>E6MGQ8</accession>
<evidence type="ECO:0000256" key="1">
    <source>
        <dbReference type="ARBA" id="ARBA00001933"/>
    </source>
</evidence>